<dbReference type="PROSITE" id="PS50112">
    <property type="entry name" value="PAS"/>
    <property type="match status" value="2"/>
</dbReference>
<dbReference type="GO" id="GO:0000155">
    <property type="term" value="F:phosphorelay sensor kinase activity"/>
    <property type="evidence" value="ECO:0007669"/>
    <property type="project" value="InterPro"/>
</dbReference>
<dbReference type="FunFam" id="3.30.565.10:FF:000006">
    <property type="entry name" value="Sensor histidine kinase WalK"/>
    <property type="match status" value="1"/>
</dbReference>
<evidence type="ECO:0000256" key="2">
    <source>
        <dbReference type="ARBA" id="ARBA00012438"/>
    </source>
</evidence>
<dbReference type="FunFam" id="3.30.450.20:FF:000099">
    <property type="entry name" value="Sensory box sensor histidine kinase"/>
    <property type="match status" value="1"/>
</dbReference>
<dbReference type="PROSITE" id="PS50113">
    <property type="entry name" value="PAC"/>
    <property type="match status" value="2"/>
</dbReference>
<dbReference type="InterPro" id="IPR000700">
    <property type="entry name" value="PAS-assoc_C"/>
</dbReference>
<dbReference type="Pfam" id="PF13188">
    <property type="entry name" value="PAS_8"/>
    <property type="match status" value="1"/>
</dbReference>
<protein>
    <recommendedName>
        <fullName evidence="2">histidine kinase</fullName>
        <ecNumber evidence="2">2.7.13.3</ecNumber>
    </recommendedName>
</protein>
<dbReference type="EC" id="2.7.13.3" evidence="2"/>
<evidence type="ECO:0000313" key="9">
    <source>
        <dbReference type="EMBL" id="NMO16584.1"/>
    </source>
</evidence>
<comment type="caution">
    <text evidence="9">The sequence shown here is derived from an EMBL/GenBank/DDBJ whole genome shotgun (WGS) entry which is preliminary data.</text>
</comment>
<dbReference type="Gene3D" id="3.30.565.10">
    <property type="entry name" value="Histidine kinase-like ATPase, C-terminal domain"/>
    <property type="match status" value="1"/>
</dbReference>
<dbReference type="Proteomes" id="UP000518300">
    <property type="component" value="Unassembled WGS sequence"/>
</dbReference>
<dbReference type="EMBL" id="JABBJJ010000072">
    <property type="protein sequence ID" value="NMO16584.1"/>
    <property type="molecule type" value="Genomic_DNA"/>
</dbReference>
<dbReference type="InterPro" id="IPR013655">
    <property type="entry name" value="PAS_fold_3"/>
</dbReference>
<keyword evidence="4" id="KW-0808">Transferase</keyword>
<dbReference type="Pfam" id="PF00512">
    <property type="entry name" value="HisKA"/>
    <property type="match status" value="1"/>
</dbReference>
<feature type="domain" description="PAC" evidence="8">
    <location>
        <begin position="216"/>
        <end position="268"/>
    </location>
</feature>
<dbReference type="CDD" id="cd00082">
    <property type="entry name" value="HisKA"/>
    <property type="match status" value="1"/>
</dbReference>
<dbReference type="Pfam" id="PF08448">
    <property type="entry name" value="PAS_4"/>
    <property type="match status" value="3"/>
</dbReference>
<feature type="domain" description="Histidine kinase" evidence="6">
    <location>
        <begin position="837"/>
        <end position="1057"/>
    </location>
</feature>
<evidence type="ECO:0000313" key="10">
    <source>
        <dbReference type="Proteomes" id="UP000518300"/>
    </source>
</evidence>
<feature type="domain" description="PAS" evidence="7">
    <location>
        <begin position="143"/>
        <end position="213"/>
    </location>
</feature>
<sequence length="1065" mass="119507">MMDREAIEGITAEQSRGFLETMVACAPVGLGFVDLDLRFIHINDALASMNGLPREAHLGRKVRDVVPELWPFIEPHYRQVLETGQPILGLEVTGPTAREPGVERDFQVNYYPVRDGNGRLQGVGLTVVETTEQRRAHRALRMSERRYRSLVESMAQTVWTTNGRGELVEPAPRWLAFTGQSHGAHLGLGWFDAIHPSDRTRFVSEWTTSLETRAPYQGELRLRSQDGGYREVVVRSVPVFDDRGAVREWISTAEDITERKRAEAGLRRTTRALQESDERYRTFVSQSTEGIWRLEVEPPIDTHLPEDEQVRALLSRSRVAEANDVMARMTGFASPSEMQGTTLWRMISMLTHGKAAVEDAVRPFIHEGYRLVDVETRQPGPDGTERVRLANLVGVVEQGRLVRVWGTQRDVTDRMRTREALEHSRELIRVREHQLRAITDALPALVAYVDRDERYLFCNRAFETWFGQDPEALVGQCIRGLSGEMGYAHMKDWMRKALAGETVNYESALTLQDGRTLHVQSTYVPTRDARGNVKGFVALVHDITDRKRAEAEVEAQRSRLYDVLMSIPASIGLFSGPDLVFTLVNPIYQRLAAGVDLTGQSLVALAKRNRNIEFYCQAARDVYASGKPLFLREQPIRMDYQGRGISEERAFDLAFVPLRDAGGRVDSVMTFAIDVTSQVRDRQKVEELAAHLTNQQQWLESVLNLLPVAFLLIEPGTGRIFFANQAAYRMGGGHVPLNVPLEGYLDAYLLTDEEDVPLTPDRIPALRASRGERLHRAPVVWHTATGRYDLLTDSEALPAMHGHPATVVLALQDVTRLKQTEARLQEAVRLRDEFLTVASHELKTPLTPLQIKLQALAREAQVFSDGERLRCTVLRTAESASVQIRKLTALINDLLDGTQLTGETLPLRREEVDLSAIAREAAEQFRTQAAQAACELVVEAPAPVVGWWDGHRLQQVVRGLLSNAIKYGPGRPVVLQVERRGERARLTVSDEGIGIAPEDLTRIFEKFGRAVSARNYGGLGLGLFISRRIVEAHQGTIRARSQPGQGATFTVELPMMRRPPEATVH</sequence>
<dbReference type="InterPro" id="IPR001610">
    <property type="entry name" value="PAC"/>
</dbReference>
<dbReference type="InterPro" id="IPR052162">
    <property type="entry name" value="Sensor_kinase/Photoreceptor"/>
</dbReference>
<dbReference type="CDD" id="cd00075">
    <property type="entry name" value="HATPase"/>
    <property type="match status" value="1"/>
</dbReference>
<evidence type="ECO:0000256" key="1">
    <source>
        <dbReference type="ARBA" id="ARBA00000085"/>
    </source>
</evidence>
<dbReference type="SMART" id="SM00091">
    <property type="entry name" value="PAS"/>
    <property type="match status" value="4"/>
</dbReference>
<evidence type="ECO:0000259" key="8">
    <source>
        <dbReference type="PROSITE" id="PS50113"/>
    </source>
</evidence>
<dbReference type="Pfam" id="PF08447">
    <property type="entry name" value="PAS_3"/>
    <property type="match status" value="1"/>
</dbReference>
<dbReference type="AlphaFoldDB" id="A0A848LDV9"/>
<comment type="catalytic activity">
    <reaction evidence="1">
        <text>ATP + protein L-histidine = ADP + protein N-phospho-L-histidine.</text>
        <dbReference type="EC" id="2.7.13.3"/>
    </reaction>
</comment>
<dbReference type="SUPFAM" id="SSF47384">
    <property type="entry name" value="Homodimeric domain of signal transducing histidine kinase"/>
    <property type="match status" value="1"/>
</dbReference>
<dbReference type="SMART" id="SM00086">
    <property type="entry name" value="PAC"/>
    <property type="match status" value="3"/>
</dbReference>
<dbReference type="InterPro" id="IPR036097">
    <property type="entry name" value="HisK_dim/P_sf"/>
</dbReference>
<evidence type="ECO:0000256" key="3">
    <source>
        <dbReference type="ARBA" id="ARBA00022553"/>
    </source>
</evidence>
<dbReference type="SUPFAM" id="SSF55785">
    <property type="entry name" value="PYP-like sensor domain (PAS domain)"/>
    <property type="match status" value="5"/>
</dbReference>
<feature type="domain" description="PAC" evidence="8">
    <location>
        <begin position="503"/>
        <end position="555"/>
    </location>
</feature>
<dbReference type="InterPro" id="IPR003661">
    <property type="entry name" value="HisK_dim/P_dom"/>
</dbReference>
<name>A0A848LDV9_9BACT</name>
<dbReference type="InterPro" id="IPR005467">
    <property type="entry name" value="His_kinase_dom"/>
</dbReference>
<feature type="domain" description="PAS" evidence="7">
    <location>
        <begin position="431"/>
        <end position="501"/>
    </location>
</feature>
<keyword evidence="10" id="KW-1185">Reference proteome</keyword>
<keyword evidence="3" id="KW-0597">Phosphoprotein</keyword>
<evidence type="ECO:0000256" key="4">
    <source>
        <dbReference type="ARBA" id="ARBA00022679"/>
    </source>
</evidence>
<dbReference type="NCBIfam" id="TIGR00229">
    <property type="entry name" value="sensory_box"/>
    <property type="match status" value="3"/>
</dbReference>
<dbReference type="InterPro" id="IPR000014">
    <property type="entry name" value="PAS"/>
</dbReference>
<dbReference type="Gene3D" id="3.30.450.20">
    <property type="entry name" value="PAS domain"/>
    <property type="match status" value="6"/>
</dbReference>
<dbReference type="SMART" id="SM00387">
    <property type="entry name" value="HATPase_c"/>
    <property type="match status" value="1"/>
</dbReference>
<dbReference type="InterPro" id="IPR013656">
    <property type="entry name" value="PAS_4"/>
</dbReference>
<dbReference type="InterPro" id="IPR035965">
    <property type="entry name" value="PAS-like_dom_sf"/>
</dbReference>
<gene>
    <name evidence="9" type="ORF">HG543_17215</name>
</gene>
<dbReference type="PANTHER" id="PTHR43304:SF1">
    <property type="entry name" value="PAC DOMAIN-CONTAINING PROTEIN"/>
    <property type="match status" value="1"/>
</dbReference>
<dbReference type="InterPro" id="IPR036890">
    <property type="entry name" value="HATPase_C_sf"/>
</dbReference>
<dbReference type="PANTHER" id="PTHR43304">
    <property type="entry name" value="PHYTOCHROME-LIKE PROTEIN CPH1"/>
    <property type="match status" value="1"/>
</dbReference>
<reference evidence="9 10" key="1">
    <citation type="submission" date="2020-04" db="EMBL/GenBank/DDBJ databases">
        <title>Draft genome of Pyxidicoccus fallax type strain.</title>
        <authorList>
            <person name="Whitworth D.E."/>
        </authorList>
    </citation>
    <scope>NUCLEOTIDE SEQUENCE [LARGE SCALE GENOMIC DNA]</scope>
    <source>
        <strain evidence="9 10">DSM 14698</strain>
    </source>
</reference>
<evidence type="ECO:0000259" key="7">
    <source>
        <dbReference type="PROSITE" id="PS50112"/>
    </source>
</evidence>
<dbReference type="PROSITE" id="PS50109">
    <property type="entry name" value="HIS_KIN"/>
    <property type="match status" value="1"/>
</dbReference>
<evidence type="ECO:0000256" key="5">
    <source>
        <dbReference type="ARBA" id="ARBA00022777"/>
    </source>
</evidence>
<dbReference type="Pfam" id="PF13426">
    <property type="entry name" value="PAS_9"/>
    <property type="match status" value="1"/>
</dbReference>
<proteinExistence type="predicted"/>
<dbReference type="Pfam" id="PF02518">
    <property type="entry name" value="HATPase_c"/>
    <property type="match status" value="1"/>
</dbReference>
<evidence type="ECO:0000259" key="6">
    <source>
        <dbReference type="PROSITE" id="PS50109"/>
    </source>
</evidence>
<accession>A0A848LDV9</accession>
<dbReference type="SUPFAM" id="SSF55874">
    <property type="entry name" value="ATPase domain of HSP90 chaperone/DNA topoisomerase II/histidine kinase"/>
    <property type="match status" value="1"/>
</dbReference>
<keyword evidence="5" id="KW-0418">Kinase</keyword>
<dbReference type="Gene3D" id="1.10.287.130">
    <property type="match status" value="1"/>
</dbReference>
<organism evidence="9 10">
    <name type="scientific">Pyxidicoccus fallax</name>
    <dbReference type="NCBI Taxonomy" id="394095"/>
    <lineage>
        <taxon>Bacteria</taxon>
        <taxon>Pseudomonadati</taxon>
        <taxon>Myxococcota</taxon>
        <taxon>Myxococcia</taxon>
        <taxon>Myxococcales</taxon>
        <taxon>Cystobacterineae</taxon>
        <taxon>Myxococcaceae</taxon>
        <taxon>Pyxidicoccus</taxon>
    </lineage>
</organism>
<dbReference type="InterPro" id="IPR004358">
    <property type="entry name" value="Sig_transdc_His_kin-like_C"/>
</dbReference>
<dbReference type="PRINTS" id="PR00344">
    <property type="entry name" value="BCTRLSENSOR"/>
</dbReference>
<dbReference type="SMART" id="SM00388">
    <property type="entry name" value="HisKA"/>
    <property type="match status" value="1"/>
</dbReference>
<dbReference type="InterPro" id="IPR003594">
    <property type="entry name" value="HATPase_dom"/>
</dbReference>
<dbReference type="CDD" id="cd00130">
    <property type="entry name" value="PAS"/>
    <property type="match status" value="3"/>
</dbReference>